<gene>
    <name evidence="2" type="ORF">N657DRAFT_131383</name>
</gene>
<dbReference type="GeneID" id="87822635"/>
<reference evidence="2" key="1">
    <citation type="journal article" date="2023" name="Mol. Phylogenet. Evol.">
        <title>Genome-scale phylogeny and comparative genomics of the fungal order Sordariales.</title>
        <authorList>
            <person name="Hensen N."/>
            <person name="Bonometti L."/>
            <person name="Westerberg I."/>
            <person name="Brannstrom I.O."/>
            <person name="Guillou S."/>
            <person name="Cros-Aarteil S."/>
            <person name="Calhoun S."/>
            <person name="Haridas S."/>
            <person name="Kuo A."/>
            <person name="Mondo S."/>
            <person name="Pangilinan J."/>
            <person name="Riley R."/>
            <person name="LaButti K."/>
            <person name="Andreopoulos B."/>
            <person name="Lipzen A."/>
            <person name="Chen C."/>
            <person name="Yan M."/>
            <person name="Daum C."/>
            <person name="Ng V."/>
            <person name="Clum A."/>
            <person name="Steindorff A."/>
            <person name="Ohm R.A."/>
            <person name="Martin F."/>
            <person name="Silar P."/>
            <person name="Natvig D.O."/>
            <person name="Lalanne C."/>
            <person name="Gautier V."/>
            <person name="Ament-Velasquez S.L."/>
            <person name="Kruys A."/>
            <person name="Hutchinson M.I."/>
            <person name="Powell A.J."/>
            <person name="Barry K."/>
            <person name="Miller A.N."/>
            <person name="Grigoriev I.V."/>
            <person name="Debuchy R."/>
            <person name="Gladieux P."/>
            <person name="Hiltunen Thoren M."/>
            <person name="Johannesson H."/>
        </authorList>
    </citation>
    <scope>NUCLEOTIDE SEQUENCE</scope>
    <source>
        <strain evidence="2">CBS 731.68</strain>
    </source>
</reference>
<feature type="compositionally biased region" description="Polar residues" evidence="1">
    <location>
        <begin position="28"/>
        <end position="42"/>
    </location>
</feature>
<evidence type="ECO:0000256" key="1">
    <source>
        <dbReference type="SAM" id="MobiDB-lite"/>
    </source>
</evidence>
<reference evidence="2" key="2">
    <citation type="submission" date="2023-05" db="EMBL/GenBank/DDBJ databases">
        <authorList>
            <consortium name="Lawrence Berkeley National Laboratory"/>
            <person name="Steindorff A."/>
            <person name="Hensen N."/>
            <person name="Bonometti L."/>
            <person name="Westerberg I."/>
            <person name="Brannstrom I.O."/>
            <person name="Guillou S."/>
            <person name="Cros-Aarteil S."/>
            <person name="Calhoun S."/>
            <person name="Haridas S."/>
            <person name="Kuo A."/>
            <person name="Mondo S."/>
            <person name="Pangilinan J."/>
            <person name="Riley R."/>
            <person name="Labutti K."/>
            <person name="Andreopoulos B."/>
            <person name="Lipzen A."/>
            <person name="Chen C."/>
            <person name="Yanf M."/>
            <person name="Daum C."/>
            <person name="Ng V."/>
            <person name="Clum A."/>
            <person name="Ohm R."/>
            <person name="Martin F."/>
            <person name="Silar P."/>
            <person name="Natvig D."/>
            <person name="Lalanne C."/>
            <person name="Gautier V."/>
            <person name="Ament-Velasquez S.L."/>
            <person name="Kruys A."/>
            <person name="Hutchinson M.I."/>
            <person name="Powell A.J."/>
            <person name="Barry K."/>
            <person name="Miller A.N."/>
            <person name="Grigoriev I.V."/>
            <person name="Debuchy R."/>
            <person name="Gladieux P."/>
            <person name="Thoren M.H."/>
            <person name="Johannesson H."/>
        </authorList>
    </citation>
    <scope>NUCLEOTIDE SEQUENCE</scope>
    <source>
        <strain evidence="2">CBS 731.68</strain>
    </source>
</reference>
<feature type="region of interest" description="Disordered" evidence="1">
    <location>
        <begin position="1"/>
        <end position="62"/>
    </location>
</feature>
<feature type="compositionally biased region" description="Low complexity" evidence="1">
    <location>
        <begin position="11"/>
        <end position="25"/>
    </location>
</feature>
<organism evidence="2 3">
    <name type="scientific">Parathielavia appendiculata</name>
    <dbReference type="NCBI Taxonomy" id="2587402"/>
    <lineage>
        <taxon>Eukaryota</taxon>
        <taxon>Fungi</taxon>
        <taxon>Dikarya</taxon>
        <taxon>Ascomycota</taxon>
        <taxon>Pezizomycotina</taxon>
        <taxon>Sordariomycetes</taxon>
        <taxon>Sordariomycetidae</taxon>
        <taxon>Sordariales</taxon>
        <taxon>Chaetomiaceae</taxon>
        <taxon>Parathielavia</taxon>
    </lineage>
</organism>
<dbReference type="RefSeq" id="XP_062644724.1">
    <property type="nucleotide sequence ID" value="XM_062785869.1"/>
</dbReference>
<evidence type="ECO:0000313" key="3">
    <source>
        <dbReference type="Proteomes" id="UP001302602"/>
    </source>
</evidence>
<dbReference type="Proteomes" id="UP001302602">
    <property type="component" value="Unassembled WGS sequence"/>
</dbReference>
<dbReference type="AlphaFoldDB" id="A0AAN6Z119"/>
<protein>
    <submittedName>
        <fullName evidence="2">Uncharacterized protein</fullName>
    </submittedName>
</protein>
<evidence type="ECO:0000313" key="2">
    <source>
        <dbReference type="EMBL" id="KAK4120953.1"/>
    </source>
</evidence>
<proteinExistence type="predicted"/>
<accession>A0AAN6Z119</accession>
<keyword evidence="3" id="KW-1185">Reference proteome</keyword>
<name>A0AAN6Z119_9PEZI</name>
<dbReference type="EMBL" id="MU853235">
    <property type="protein sequence ID" value="KAK4120953.1"/>
    <property type="molecule type" value="Genomic_DNA"/>
</dbReference>
<comment type="caution">
    <text evidence="2">The sequence shown here is derived from an EMBL/GenBank/DDBJ whole genome shotgun (WGS) entry which is preliminary data.</text>
</comment>
<sequence>MIPRSPFQDRSSPQPTLSTQPSQCPHKLQSNIGPGCSMTSSKCSEHRPPGQGIEGDTNWSRVTPRTEGYPDVTLSPSWKHIDILASPGSRDPTRSRLPGVQAKIFLWMVPAGVFSDYAHVGGCFLGGSPKLRSLYEVFTAGSGSIRLDHRDRPT</sequence>